<dbReference type="GO" id="GO:0016020">
    <property type="term" value="C:membrane"/>
    <property type="evidence" value="ECO:0007669"/>
    <property type="project" value="UniProtKB-SubCell"/>
</dbReference>
<name>A0A4V2G3S5_9GAMM</name>
<feature type="region of interest" description="Disordered" evidence="12">
    <location>
        <begin position="375"/>
        <end position="399"/>
    </location>
</feature>
<comment type="pathway">
    <text evidence="2">Lipid metabolism.</text>
</comment>
<evidence type="ECO:0000259" key="13">
    <source>
        <dbReference type="Pfam" id="PF00487"/>
    </source>
</evidence>
<evidence type="ECO:0000313" key="14">
    <source>
        <dbReference type="EMBL" id="RZU38196.1"/>
    </source>
</evidence>
<evidence type="ECO:0000256" key="2">
    <source>
        <dbReference type="ARBA" id="ARBA00005189"/>
    </source>
</evidence>
<comment type="caution">
    <text evidence="14">The sequence shown here is derived from an EMBL/GenBank/DDBJ whole genome shotgun (WGS) entry which is preliminary data.</text>
</comment>
<dbReference type="InterPro" id="IPR005804">
    <property type="entry name" value="FA_desaturase_dom"/>
</dbReference>
<dbReference type="OrthoDB" id="104711at2"/>
<keyword evidence="15" id="KW-1185">Reference proteome</keyword>
<dbReference type="AlphaFoldDB" id="A0A4V2G3S5"/>
<keyword evidence="11" id="KW-0472">Membrane</keyword>
<feature type="domain" description="Fatty acid desaturase" evidence="13">
    <location>
        <begin position="65"/>
        <end position="353"/>
    </location>
</feature>
<organism evidence="14 15">
    <name type="scientific">Fluviicoccus keumensis</name>
    <dbReference type="NCBI Taxonomy" id="1435465"/>
    <lineage>
        <taxon>Bacteria</taxon>
        <taxon>Pseudomonadati</taxon>
        <taxon>Pseudomonadota</taxon>
        <taxon>Gammaproteobacteria</taxon>
        <taxon>Moraxellales</taxon>
        <taxon>Moraxellaceae</taxon>
        <taxon>Fluviicoccus</taxon>
    </lineage>
</organism>
<dbReference type="Pfam" id="PF00487">
    <property type="entry name" value="FA_desaturase"/>
    <property type="match status" value="1"/>
</dbReference>
<gene>
    <name evidence="14" type="ORF">EV700_2774</name>
</gene>
<comment type="subcellular location">
    <subcellularLocation>
        <location evidence="1">Membrane</location>
        <topology evidence="1">Multi-pass membrane protein</topology>
    </subcellularLocation>
</comment>
<keyword evidence="10" id="KW-0443">Lipid metabolism</keyword>
<evidence type="ECO:0000256" key="9">
    <source>
        <dbReference type="ARBA" id="ARBA00023004"/>
    </source>
</evidence>
<evidence type="ECO:0000256" key="1">
    <source>
        <dbReference type="ARBA" id="ARBA00004141"/>
    </source>
</evidence>
<feature type="compositionally biased region" description="Polar residues" evidence="12">
    <location>
        <begin position="375"/>
        <end position="389"/>
    </location>
</feature>
<keyword evidence="4" id="KW-0349">Heme</keyword>
<sequence>MHTPFQLHDVDVELFTQELMALRRAANERLGDKDFKHLKKIERWGRLCTAAGYGTAWIIPNPVSALLISLGNVNRWTNIAHPVLHRGYDKIPGIPARYTSKGFAKGFRRWLDWADWMDPAAWDHEHNRLHHYNLGEAADPDQVELNLEWLRDSKLPMPLRYAVVGLFAVSWKPFYYAPNTLKSMGLARTLAPGEVRQPGTLAQLKYWNPLTPEARELWTRCFLPYLTLRFGAIPLLFTLSPLGPIGAVNVWLNTLLAEIFTNIHSFIVIAPNHTGDDLILFESQANSKSEFYLRQITGSANFRTGGDLNDFLHGWLNYQIEHHIWPDLPMSEYQRLQPQVKALCEKYGIPYVQESVWKRLKKTVDVMVGKASMPRQASVSGNRRASVDSSGAKGAATTL</sequence>
<evidence type="ECO:0000256" key="3">
    <source>
        <dbReference type="ARBA" id="ARBA00009295"/>
    </source>
</evidence>
<evidence type="ECO:0000256" key="10">
    <source>
        <dbReference type="ARBA" id="ARBA00023098"/>
    </source>
</evidence>
<keyword evidence="5" id="KW-0812">Transmembrane</keyword>
<evidence type="ECO:0000256" key="8">
    <source>
        <dbReference type="ARBA" id="ARBA00023002"/>
    </source>
</evidence>
<evidence type="ECO:0000256" key="4">
    <source>
        <dbReference type="ARBA" id="ARBA00022617"/>
    </source>
</evidence>
<dbReference type="InterPro" id="IPR012171">
    <property type="entry name" value="Fatty_acid_desaturase"/>
</dbReference>
<dbReference type="PANTHER" id="PTHR19353">
    <property type="entry name" value="FATTY ACID DESATURASE 2"/>
    <property type="match status" value="1"/>
</dbReference>
<dbReference type="GO" id="GO:0006629">
    <property type="term" value="P:lipid metabolic process"/>
    <property type="evidence" value="ECO:0007669"/>
    <property type="project" value="UniProtKB-KW"/>
</dbReference>
<evidence type="ECO:0000256" key="7">
    <source>
        <dbReference type="ARBA" id="ARBA00022989"/>
    </source>
</evidence>
<keyword evidence="8" id="KW-0560">Oxidoreductase</keyword>
<keyword evidence="7" id="KW-1133">Transmembrane helix</keyword>
<dbReference type="RefSeq" id="WP_130414823.1">
    <property type="nucleotide sequence ID" value="NZ_SHKX01000014.1"/>
</dbReference>
<reference evidence="14 15" key="1">
    <citation type="submission" date="2019-02" db="EMBL/GenBank/DDBJ databases">
        <title>Genomic Encyclopedia of Type Strains, Phase IV (KMG-IV): sequencing the most valuable type-strain genomes for metagenomic binning, comparative biology and taxonomic classification.</title>
        <authorList>
            <person name="Goeker M."/>
        </authorList>
    </citation>
    <scope>NUCLEOTIDE SEQUENCE [LARGE SCALE GENOMIC DNA]</scope>
    <source>
        <strain evidence="14 15">DSM 105135</strain>
    </source>
</reference>
<evidence type="ECO:0000256" key="5">
    <source>
        <dbReference type="ARBA" id="ARBA00022692"/>
    </source>
</evidence>
<dbReference type="Proteomes" id="UP000292423">
    <property type="component" value="Unassembled WGS sequence"/>
</dbReference>
<evidence type="ECO:0000313" key="15">
    <source>
        <dbReference type="Proteomes" id="UP000292423"/>
    </source>
</evidence>
<comment type="similarity">
    <text evidence="3">Belongs to the fatty acid desaturase type 1 family.</text>
</comment>
<keyword evidence="6" id="KW-0479">Metal-binding</keyword>
<proteinExistence type="inferred from homology"/>
<accession>A0A4V2G3S5</accession>
<evidence type="ECO:0000256" key="11">
    <source>
        <dbReference type="ARBA" id="ARBA00023136"/>
    </source>
</evidence>
<dbReference type="GO" id="GO:0016717">
    <property type="term" value="F:oxidoreductase activity, acting on paired donors, with oxidation of a pair of donors resulting in the reduction of molecular oxygen to two molecules of water"/>
    <property type="evidence" value="ECO:0007669"/>
    <property type="project" value="TreeGrafter"/>
</dbReference>
<evidence type="ECO:0000256" key="6">
    <source>
        <dbReference type="ARBA" id="ARBA00022723"/>
    </source>
</evidence>
<protein>
    <submittedName>
        <fullName evidence="14">Fatty acid desaturase</fullName>
    </submittedName>
</protein>
<dbReference type="PANTHER" id="PTHR19353:SF30">
    <property type="entry name" value="DELTA 8-(E)-SPHINGOLIPID DESATURASE"/>
    <property type="match status" value="1"/>
</dbReference>
<dbReference type="EMBL" id="SHKX01000014">
    <property type="protein sequence ID" value="RZU38196.1"/>
    <property type="molecule type" value="Genomic_DNA"/>
</dbReference>
<keyword evidence="9" id="KW-0408">Iron</keyword>
<dbReference type="GO" id="GO:0046872">
    <property type="term" value="F:metal ion binding"/>
    <property type="evidence" value="ECO:0007669"/>
    <property type="project" value="UniProtKB-KW"/>
</dbReference>
<evidence type="ECO:0000256" key="12">
    <source>
        <dbReference type="SAM" id="MobiDB-lite"/>
    </source>
</evidence>